<dbReference type="PROSITE" id="PS51879">
    <property type="entry name" value="RST"/>
    <property type="match status" value="1"/>
</dbReference>
<dbReference type="Proteomes" id="UP001634007">
    <property type="component" value="Unassembled WGS sequence"/>
</dbReference>
<keyword evidence="4" id="KW-0539">Nucleus</keyword>
<dbReference type="PROSITE" id="PS51059">
    <property type="entry name" value="PARP_CATALYTIC"/>
    <property type="match status" value="1"/>
</dbReference>
<feature type="compositionally biased region" description="Polar residues" evidence="5">
    <location>
        <begin position="42"/>
        <end position="51"/>
    </location>
</feature>
<evidence type="ECO:0008006" key="10">
    <source>
        <dbReference type="Google" id="ProtNLM"/>
    </source>
</evidence>
<comment type="subcellular location">
    <subcellularLocation>
        <location evidence="1">Nucleus</location>
    </subcellularLocation>
</comment>
<protein>
    <recommendedName>
        <fullName evidence="10">Poly [ADP-ribose] polymerase</fullName>
    </recommendedName>
</protein>
<evidence type="ECO:0000313" key="8">
    <source>
        <dbReference type="EMBL" id="KAL3749918.1"/>
    </source>
</evidence>
<dbReference type="GO" id="GO:0005634">
    <property type="term" value="C:nucleus"/>
    <property type="evidence" value="ECO:0007669"/>
    <property type="project" value="UniProtKB-SubCell"/>
</dbReference>
<dbReference type="InterPro" id="IPR012317">
    <property type="entry name" value="Poly(ADP-ribose)pol_cat_dom"/>
</dbReference>
<dbReference type="Gene3D" id="3.90.228.10">
    <property type="match status" value="1"/>
</dbReference>
<dbReference type="AlphaFoldDB" id="A0ABD3LH14"/>
<name>A0ABD3LH14_EUCGL</name>
<dbReference type="SUPFAM" id="SSF56399">
    <property type="entry name" value="ADP-ribosylation"/>
    <property type="match status" value="1"/>
</dbReference>
<dbReference type="EMBL" id="JBJKBG010000002">
    <property type="protein sequence ID" value="KAL3749918.1"/>
    <property type="molecule type" value="Genomic_DNA"/>
</dbReference>
<keyword evidence="2" id="KW-0217">Developmental protein</keyword>
<evidence type="ECO:0000256" key="5">
    <source>
        <dbReference type="SAM" id="MobiDB-lite"/>
    </source>
</evidence>
<evidence type="ECO:0000256" key="4">
    <source>
        <dbReference type="ARBA" id="ARBA00023242"/>
    </source>
</evidence>
<feature type="domain" description="RST" evidence="7">
    <location>
        <begin position="279"/>
        <end position="350"/>
    </location>
</feature>
<organism evidence="8 9">
    <name type="scientific">Eucalyptus globulus</name>
    <name type="common">Tasmanian blue gum</name>
    <dbReference type="NCBI Taxonomy" id="34317"/>
    <lineage>
        <taxon>Eukaryota</taxon>
        <taxon>Viridiplantae</taxon>
        <taxon>Streptophyta</taxon>
        <taxon>Embryophyta</taxon>
        <taxon>Tracheophyta</taxon>
        <taxon>Spermatophyta</taxon>
        <taxon>Magnoliopsida</taxon>
        <taxon>eudicotyledons</taxon>
        <taxon>Gunneridae</taxon>
        <taxon>Pentapetalae</taxon>
        <taxon>rosids</taxon>
        <taxon>malvids</taxon>
        <taxon>Myrtales</taxon>
        <taxon>Myrtaceae</taxon>
        <taxon>Myrtoideae</taxon>
        <taxon>Eucalypteae</taxon>
        <taxon>Eucalyptus</taxon>
    </lineage>
</organism>
<evidence type="ECO:0000256" key="1">
    <source>
        <dbReference type="ARBA" id="ARBA00004123"/>
    </source>
</evidence>
<evidence type="ECO:0000259" key="7">
    <source>
        <dbReference type="PROSITE" id="PS51879"/>
    </source>
</evidence>
<dbReference type="InterPro" id="IPR022003">
    <property type="entry name" value="RST"/>
</dbReference>
<proteinExistence type="predicted"/>
<keyword evidence="3" id="KW-0346">Stress response</keyword>
<sequence>MAHYTHPCQSPTEHTATPEAVASNFNRPAIDLNRPAQDDPMDNQNPNSSVSDCKITVSAGQSGTPPSLFIGDGLMELGEGDENYRLIKERFISRLAALGVQVTLVAIHKNCFSSVSAKGRAQAFQVYSQAVQIKGGDNTANVKYAWYATSKEEVLKILSYGFGFSGKAETHGLYGCGVYFGPYDSPLESVKSAPIDEDGLRHLLLCRVILGKLELINPNLEQFHPSSEQYDSGVDNLSSPRRYIIWSTHLNTHVLPEYIISFKASCCSKGSLTTPENSPKSTCPWIPFPIMISELSKVLPPSHVNLISKYLEDFNESKIPRHELIQKFREIAGDRLLNGIFEKFKNKRRWYTRCGGGPSGIVDRKKTPLEFE</sequence>
<feature type="domain" description="PARP catalytic" evidence="6">
    <location>
        <begin position="55"/>
        <end position="283"/>
    </location>
</feature>
<evidence type="ECO:0000313" key="9">
    <source>
        <dbReference type="Proteomes" id="UP001634007"/>
    </source>
</evidence>
<dbReference type="PANTHER" id="PTHR32263">
    <property type="entry name" value="INACTIVE POLY [ADP-RIBOSE] POLYMERASE SRO4-RELATED"/>
    <property type="match status" value="1"/>
</dbReference>
<feature type="region of interest" description="Disordered" evidence="5">
    <location>
        <begin position="30"/>
        <end position="59"/>
    </location>
</feature>
<evidence type="ECO:0000259" key="6">
    <source>
        <dbReference type="PROSITE" id="PS51059"/>
    </source>
</evidence>
<keyword evidence="9" id="KW-1185">Reference proteome</keyword>
<evidence type="ECO:0000256" key="3">
    <source>
        <dbReference type="ARBA" id="ARBA00023016"/>
    </source>
</evidence>
<comment type="caution">
    <text evidence="8">The sequence shown here is derived from an EMBL/GenBank/DDBJ whole genome shotgun (WGS) entry which is preliminary data.</text>
</comment>
<dbReference type="Pfam" id="PF00644">
    <property type="entry name" value="PARP"/>
    <property type="match status" value="1"/>
</dbReference>
<dbReference type="PANTHER" id="PTHR32263:SF12">
    <property type="entry name" value="INACTIVE POLY [ADP-RIBOSE] POLYMERASE SRO4-RELATED"/>
    <property type="match status" value="1"/>
</dbReference>
<evidence type="ECO:0000256" key="2">
    <source>
        <dbReference type="ARBA" id="ARBA00022473"/>
    </source>
</evidence>
<dbReference type="Pfam" id="PF12174">
    <property type="entry name" value="RST"/>
    <property type="match status" value="1"/>
</dbReference>
<gene>
    <name evidence="8" type="ORF">ACJRO7_010963</name>
</gene>
<reference evidence="8 9" key="1">
    <citation type="submission" date="2024-11" db="EMBL/GenBank/DDBJ databases">
        <title>Chromosome-level genome assembly of Eucalyptus globulus Labill. provides insights into its genome evolution.</title>
        <authorList>
            <person name="Li X."/>
        </authorList>
    </citation>
    <scope>NUCLEOTIDE SEQUENCE [LARGE SCALE GENOMIC DNA]</scope>
    <source>
        <strain evidence="8">CL2024</strain>
        <tissue evidence="8">Fresh tender leaves</tissue>
    </source>
</reference>
<accession>A0ABD3LH14</accession>
<dbReference type="InterPro" id="IPR044964">
    <property type="entry name" value="RCD1/SRO1-5"/>
</dbReference>